<dbReference type="PANTHER" id="PTHR40254">
    <property type="entry name" value="BLR0577 PROTEIN"/>
    <property type="match status" value="1"/>
</dbReference>
<accession>A0ABU1JBW7</accession>
<reference evidence="2 3" key="1">
    <citation type="submission" date="2023-07" db="EMBL/GenBank/DDBJ databases">
        <title>Sequencing the genomes of 1000 actinobacteria strains.</title>
        <authorList>
            <person name="Klenk H.-P."/>
        </authorList>
    </citation>
    <scope>NUCLEOTIDE SEQUENCE [LARGE SCALE GENOMIC DNA]</scope>
    <source>
        <strain evidence="2 3">DSM 14555</strain>
    </source>
</reference>
<dbReference type="Pfam" id="PF13454">
    <property type="entry name" value="NAD_binding_9"/>
    <property type="match status" value="1"/>
</dbReference>
<dbReference type="InterPro" id="IPR052189">
    <property type="entry name" value="L-asp_N-monooxygenase_NS-form"/>
</dbReference>
<dbReference type="EMBL" id="JAVDQF010000001">
    <property type="protein sequence ID" value="MDR6269922.1"/>
    <property type="molecule type" value="Genomic_DNA"/>
</dbReference>
<dbReference type="Proteomes" id="UP001185069">
    <property type="component" value="Unassembled WGS sequence"/>
</dbReference>
<evidence type="ECO:0000259" key="1">
    <source>
        <dbReference type="Pfam" id="PF13454"/>
    </source>
</evidence>
<keyword evidence="3" id="KW-1185">Reference proteome</keyword>
<feature type="domain" description="FAD-dependent urate hydroxylase HpyO/Asp monooxygenase CreE-like FAD/NAD(P)-binding" evidence="1">
    <location>
        <begin position="10"/>
        <end position="170"/>
    </location>
</feature>
<sequence>MPESALLRIAVIGAGPRGTSVVERLVAQLRQHPRPVRIDLVDPFEPGAGRVWRTDQSELYLMNTPSFFPTVVPDHGVVAASPTGLSFDAWRQRFRPELGRADYPSRAGYGQYLRWTFDELRRQLPDGVELRWHPSEALAVRRQPGGQAHSVHLESGERLEADAVVLALGHVPAELGSEQSVFAEAAAQWRLEYFPPAIPADVDWAAVAAVEPVLVRGMGLNFFDLLSQWTEGRGGRFDRVDGTLVYRPSGREPKILAASRRGGPYRAKATLESYYPERISLEFLHAALDQPRVGLPGFEHDIWPALKRDVVRAYYSTRSAADADRLTAILQSDDWEARLQAFELQLPEPDRLDIAALAKPFQGRHFADRADFGRAVLEYLDADVAGSAAGESDPVKMAIGALNEGRALIKDFVADGGITEESWLRELRGWFESLVEGLASGPPALRIEQLAAAARAGVVQFIGPDPVFAVDQDGFSASSPWVAGEPVRARQLVEAMAPANRVLQNASALLNQLLDEGLVRPKVMLAATDVPEATSGLDVSAPPYRAVDADGAVQQSIYVIGLQLSSVQWGSAIAAEAGSKYRSGYRTLLDADAIAQDILNQDIRTR</sequence>
<gene>
    <name evidence="2" type="ORF">JOE69_002160</name>
</gene>
<name>A0ABU1JBW7_9MICC</name>
<dbReference type="SUPFAM" id="SSF51905">
    <property type="entry name" value="FAD/NAD(P)-binding domain"/>
    <property type="match status" value="1"/>
</dbReference>
<proteinExistence type="predicted"/>
<organism evidence="2 3">
    <name type="scientific">Arthrobacter russicus</name>
    <dbReference type="NCBI Taxonomy" id="172040"/>
    <lineage>
        <taxon>Bacteria</taxon>
        <taxon>Bacillati</taxon>
        <taxon>Actinomycetota</taxon>
        <taxon>Actinomycetes</taxon>
        <taxon>Micrococcales</taxon>
        <taxon>Micrococcaceae</taxon>
        <taxon>Arthrobacter</taxon>
    </lineage>
</organism>
<dbReference type="PANTHER" id="PTHR40254:SF1">
    <property type="entry name" value="BLR0577 PROTEIN"/>
    <property type="match status" value="1"/>
</dbReference>
<dbReference type="InterPro" id="IPR038732">
    <property type="entry name" value="HpyO/CreE_NAD-binding"/>
</dbReference>
<dbReference type="Gene3D" id="3.50.50.60">
    <property type="entry name" value="FAD/NAD(P)-binding domain"/>
    <property type="match status" value="1"/>
</dbReference>
<protein>
    <recommendedName>
        <fullName evidence="1">FAD-dependent urate hydroxylase HpyO/Asp monooxygenase CreE-like FAD/NAD(P)-binding domain-containing protein</fullName>
    </recommendedName>
</protein>
<evidence type="ECO:0000313" key="3">
    <source>
        <dbReference type="Proteomes" id="UP001185069"/>
    </source>
</evidence>
<evidence type="ECO:0000313" key="2">
    <source>
        <dbReference type="EMBL" id="MDR6269922.1"/>
    </source>
</evidence>
<dbReference type="InterPro" id="IPR036188">
    <property type="entry name" value="FAD/NAD-bd_sf"/>
</dbReference>
<dbReference type="RefSeq" id="WP_309798631.1">
    <property type="nucleotide sequence ID" value="NZ_BAAAHY010000005.1"/>
</dbReference>
<comment type="caution">
    <text evidence="2">The sequence shown here is derived from an EMBL/GenBank/DDBJ whole genome shotgun (WGS) entry which is preliminary data.</text>
</comment>